<dbReference type="EMBL" id="CAADFK010000005">
    <property type="protein sequence ID" value="VFK09096.1"/>
    <property type="molecule type" value="Genomic_DNA"/>
</dbReference>
<reference evidence="1" key="1">
    <citation type="submission" date="2019-02" db="EMBL/GenBank/DDBJ databases">
        <authorList>
            <person name="Gruber-Vodicka R. H."/>
            <person name="Seah K. B. B."/>
        </authorList>
    </citation>
    <scope>NUCLEOTIDE SEQUENCE</scope>
    <source>
        <strain evidence="1">BECK_S313</strain>
    </source>
</reference>
<gene>
    <name evidence="1" type="ORF">BECKLPF1236B_GA0070989_100516</name>
</gene>
<sequence length="163" mass="19275">MIRGRVSDKRRFRENRCRRNSLFRFGPIATRQRIKDGSDSVFSALPIHKEKYQKNCHFDRREKSCAFGISSEIRRFLAPLEMTYFKVSEKQKFRKNRCLCKEHPVWILARSANMFTALAFGCGAGLASDQQKKRYRGRHHETDRGWARYQHGSRPQHQIGAFH</sequence>
<accession>A0A450VWM0</accession>
<evidence type="ECO:0000313" key="1">
    <source>
        <dbReference type="EMBL" id="VFK09096.1"/>
    </source>
</evidence>
<name>A0A450VWM0_9GAMM</name>
<proteinExistence type="predicted"/>
<dbReference type="AlphaFoldDB" id="A0A450VWM0"/>
<protein>
    <submittedName>
        <fullName evidence="1">Uncharacterized protein</fullName>
    </submittedName>
</protein>
<organism evidence="1">
    <name type="scientific">Candidatus Kentrum sp. LPFa</name>
    <dbReference type="NCBI Taxonomy" id="2126335"/>
    <lineage>
        <taxon>Bacteria</taxon>
        <taxon>Pseudomonadati</taxon>
        <taxon>Pseudomonadota</taxon>
        <taxon>Gammaproteobacteria</taxon>
        <taxon>Candidatus Kentrum</taxon>
    </lineage>
</organism>